<accession>A0A8J2JLP5</accession>
<keyword evidence="3" id="KW-1185">Reference proteome</keyword>
<sequence>ESPNTVTIIILDYFENPEELEEKNITVQVGQNFFPLPFVNNETLLEDFPNFNVTSQIFHEETLEEVFGIVASLPIVNNEKYWYEVLWDFIKENWKMVTLLVLVSFLVIATAISGLVYWRRKVSTFRHDQVKVPGLYIVNKKTWV</sequence>
<feature type="non-terminal residue" evidence="2">
    <location>
        <position position="1"/>
    </location>
</feature>
<keyword evidence="1" id="KW-1133">Transmembrane helix</keyword>
<evidence type="ECO:0000313" key="3">
    <source>
        <dbReference type="Proteomes" id="UP000708208"/>
    </source>
</evidence>
<reference evidence="2" key="1">
    <citation type="submission" date="2021-06" db="EMBL/GenBank/DDBJ databases">
        <authorList>
            <person name="Hodson N. C."/>
            <person name="Mongue J. A."/>
            <person name="Jaron S. K."/>
        </authorList>
    </citation>
    <scope>NUCLEOTIDE SEQUENCE</scope>
</reference>
<protein>
    <submittedName>
        <fullName evidence="2">Uncharacterized protein</fullName>
    </submittedName>
</protein>
<gene>
    <name evidence="2" type="ORF">AFUS01_LOCUS11535</name>
</gene>
<dbReference type="Proteomes" id="UP000708208">
    <property type="component" value="Unassembled WGS sequence"/>
</dbReference>
<comment type="caution">
    <text evidence="2">The sequence shown here is derived from an EMBL/GenBank/DDBJ whole genome shotgun (WGS) entry which is preliminary data.</text>
</comment>
<proteinExistence type="predicted"/>
<keyword evidence="1" id="KW-0812">Transmembrane</keyword>
<organism evidence="2 3">
    <name type="scientific">Allacma fusca</name>
    <dbReference type="NCBI Taxonomy" id="39272"/>
    <lineage>
        <taxon>Eukaryota</taxon>
        <taxon>Metazoa</taxon>
        <taxon>Ecdysozoa</taxon>
        <taxon>Arthropoda</taxon>
        <taxon>Hexapoda</taxon>
        <taxon>Collembola</taxon>
        <taxon>Symphypleona</taxon>
        <taxon>Sminthuridae</taxon>
        <taxon>Allacma</taxon>
    </lineage>
</organism>
<evidence type="ECO:0000256" key="1">
    <source>
        <dbReference type="SAM" id="Phobius"/>
    </source>
</evidence>
<name>A0A8J2JLP5_9HEXA</name>
<dbReference type="EMBL" id="CAJVCH010088896">
    <property type="protein sequence ID" value="CAG7722396.1"/>
    <property type="molecule type" value="Genomic_DNA"/>
</dbReference>
<keyword evidence="1" id="KW-0472">Membrane</keyword>
<feature type="transmembrane region" description="Helical" evidence="1">
    <location>
        <begin position="96"/>
        <end position="118"/>
    </location>
</feature>
<evidence type="ECO:0000313" key="2">
    <source>
        <dbReference type="EMBL" id="CAG7722396.1"/>
    </source>
</evidence>
<dbReference type="AlphaFoldDB" id="A0A8J2JLP5"/>